<protein>
    <submittedName>
        <fullName evidence="3">Glycosyltransferase</fullName>
        <ecNumber evidence="3">2.4.-.-</ecNumber>
    </submittedName>
</protein>
<dbReference type="InterPro" id="IPR001296">
    <property type="entry name" value="Glyco_trans_1"/>
</dbReference>
<accession>A0ABS3YLR3</accession>
<gene>
    <name evidence="3" type="ORF">J7I42_01045</name>
</gene>
<evidence type="ECO:0000259" key="2">
    <source>
        <dbReference type="Pfam" id="PF13439"/>
    </source>
</evidence>
<dbReference type="Proteomes" id="UP000677244">
    <property type="component" value="Unassembled WGS sequence"/>
</dbReference>
<evidence type="ECO:0000313" key="4">
    <source>
        <dbReference type="Proteomes" id="UP000677244"/>
    </source>
</evidence>
<dbReference type="Pfam" id="PF13439">
    <property type="entry name" value="Glyco_transf_4"/>
    <property type="match status" value="1"/>
</dbReference>
<dbReference type="EC" id="2.4.-.-" evidence="3"/>
<proteinExistence type="predicted"/>
<dbReference type="Gene3D" id="3.40.50.2000">
    <property type="entry name" value="Glycogen Phosphorylase B"/>
    <property type="match status" value="2"/>
</dbReference>
<name>A0ABS3YLR3_9BACT</name>
<dbReference type="Pfam" id="PF00534">
    <property type="entry name" value="Glycos_transf_1"/>
    <property type="match status" value="1"/>
</dbReference>
<feature type="domain" description="Glycosyl transferase family 1" evidence="1">
    <location>
        <begin position="198"/>
        <end position="362"/>
    </location>
</feature>
<organism evidence="3 4">
    <name type="scientific">Niastella soli</name>
    <dbReference type="NCBI Taxonomy" id="2821487"/>
    <lineage>
        <taxon>Bacteria</taxon>
        <taxon>Pseudomonadati</taxon>
        <taxon>Bacteroidota</taxon>
        <taxon>Chitinophagia</taxon>
        <taxon>Chitinophagales</taxon>
        <taxon>Chitinophagaceae</taxon>
        <taxon>Niastella</taxon>
    </lineage>
</organism>
<sequence>MDTLDKTYIRHSYQGKQPIPVLHIIKSLGRGGAEMLLPETLRQHDKQQFDFHYIYFLPWKNQMVSAIEEEGGKVVCIPAGNNASILLAVRKIAAYVRKHEIQLIHCHLPWAGMAARIVGKMTGVPVVYTEHNKWERYHKLTYLLNKFTFSSQQRVIAVSAEVANSIKTNYGKAKPLVQVVANGTDTVKYSRTQNIGNDIRKELNIPATATVIGITCVFRVQKRLGTWLEIAQALHAKHPDTYFIIVGDGPLREEIHNKAKALGTDKYVFFAGLQTETRPYFTAMDIFMMSSEFEGLPIALLEAMSMNCLPACTAAGGIPEVIKDGENGLLVPVQEPMQLVARLSALIQQPNEIARMKQTARETVLHSFSMKKMVGELETIYNDLITK</sequence>
<keyword evidence="3" id="KW-0808">Transferase</keyword>
<keyword evidence="4" id="KW-1185">Reference proteome</keyword>
<feature type="domain" description="Glycosyltransferase subfamily 4-like N-terminal" evidence="2">
    <location>
        <begin position="31"/>
        <end position="186"/>
    </location>
</feature>
<dbReference type="InterPro" id="IPR028098">
    <property type="entry name" value="Glyco_trans_4-like_N"/>
</dbReference>
<reference evidence="3 4" key="1">
    <citation type="submission" date="2021-03" db="EMBL/GenBank/DDBJ databases">
        <title>Assistant Professor.</title>
        <authorList>
            <person name="Huq M.A."/>
        </authorList>
    </citation>
    <scope>NUCLEOTIDE SEQUENCE [LARGE SCALE GENOMIC DNA]</scope>
    <source>
        <strain evidence="3 4">MAH-29</strain>
    </source>
</reference>
<keyword evidence="3" id="KW-0328">Glycosyltransferase</keyword>
<evidence type="ECO:0000259" key="1">
    <source>
        <dbReference type="Pfam" id="PF00534"/>
    </source>
</evidence>
<evidence type="ECO:0000313" key="3">
    <source>
        <dbReference type="EMBL" id="MBO9198828.1"/>
    </source>
</evidence>
<dbReference type="PANTHER" id="PTHR45947">
    <property type="entry name" value="SULFOQUINOVOSYL TRANSFERASE SQD2"/>
    <property type="match status" value="1"/>
</dbReference>
<dbReference type="RefSeq" id="WP_209136914.1">
    <property type="nucleotide sequence ID" value="NZ_JAGHKO010000001.1"/>
</dbReference>
<dbReference type="GO" id="GO:0016757">
    <property type="term" value="F:glycosyltransferase activity"/>
    <property type="evidence" value="ECO:0007669"/>
    <property type="project" value="UniProtKB-KW"/>
</dbReference>
<comment type="caution">
    <text evidence="3">The sequence shown here is derived from an EMBL/GenBank/DDBJ whole genome shotgun (WGS) entry which is preliminary data.</text>
</comment>
<dbReference type="SUPFAM" id="SSF53756">
    <property type="entry name" value="UDP-Glycosyltransferase/glycogen phosphorylase"/>
    <property type="match status" value="1"/>
</dbReference>
<dbReference type="PANTHER" id="PTHR45947:SF3">
    <property type="entry name" value="SULFOQUINOVOSYL TRANSFERASE SQD2"/>
    <property type="match status" value="1"/>
</dbReference>
<dbReference type="EMBL" id="JAGHKO010000001">
    <property type="protein sequence ID" value="MBO9198828.1"/>
    <property type="molecule type" value="Genomic_DNA"/>
</dbReference>
<dbReference type="InterPro" id="IPR050194">
    <property type="entry name" value="Glycosyltransferase_grp1"/>
</dbReference>